<comment type="caution">
    <text evidence="2">The sequence shown here is derived from an EMBL/GenBank/DDBJ whole genome shotgun (WGS) entry which is preliminary data.</text>
</comment>
<dbReference type="AlphaFoldDB" id="A0AAV8WF15"/>
<gene>
    <name evidence="2" type="ORF">NQ315_001357</name>
</gene>
<feature type="domain" description="Fibronectin type-III" evidence="1">
    <location>
        <begin position="153"/>
        <end position="252"/>
    </location>
</feature>
<dbReference type="SUPFAM" id="SSF49265">
    <property type="entry name" value="Fibronectin type III"/>
    <property type="match status" value="1"/>
</dbReference>
<evidence type="ECO:0000259" key="1">
    <source>
        <dbReference type="PROSITE" id="PS50853"/>
    </source>
</evidence>
<reference evidence="2 3" key="1">
    <citation type="journal article" date="2023" name="Insect Mol. Biol.">
        <title>Genome sequencing provides insights into the evolution of gene families encoding plant cell wall-degrading enzymes in longhorned beetles.</title>
        <authorList>
            <person name="Shin N.R."/>
            <person name="Okamura Y."/>
            <person name="Kirsch R."/>
            <person name="Pauchet Y."/>
        </authorList>
    </citation>
    <scope>NUCLEOTIDE SEQUENCE [LARGE SCALE GENOMIC DNA]</scope>
    <source>
        <strain evidence="2">EAD_L_NR</strain>
    </source>
</reference>
<dbReference type="Proteomes" id="UP001159042">
    <property type="component" value="Unassembled WGS sequence"/>
</dbReference>
<protein>
    <recommendedName>
        <fullName evidence="1">Fibronectin type-III domain-containing protein</fullName>
    </recommendedName>
</protein>
<dbReference type="EMBL" id="JANEYG010000002">
    <property type="protein sequence ID" value="KAJ8925172.1"/>
    <property type="molecule type" value="Genomic_DNA"/>
</dbReference>
<sequence>MEWDLKNRTLGDCSVIYQVTLHDKSRDTIEDVYVAETPIVLKNTSPYTRSSLGPSLRQSQDNCVPKSVHSIDILSNTTLAWEVDTFEICDLTNFNVDIWGGDADEEYHYNTTDTCLDISFLNTCEVWNFTITPVSYGVAGVASTLRTYVPLPPDANLSLAFIRYTLQNGALAMEWNLANRTLGDCSVKYRLTIHDRSQDTIDDLYLRNTSIVLSSTTPCTWYAIVLRAVNMAYPLIEGPESTTMNYQRTPRAQNAPTLKAVDIRATSFNLTVALEGDRNRCPLRTLLVDGGSYFNASTSLQGLDVPEVASVEVKSLLPNTMYFFNVSVQNSAGWSAGTRLAVQTLNLSPD</sequence>
<dbReference type="InterPro" id="IPR036116">
    <property type="entry name" value="FN3_sf"/>
</dbReference>
<dbReference type="PROSITE" id="PS50853">
    <property type="entry name" value="FN3"/>
    <property type="match status" value="1"/>
</dbReference>
<dbReference type="InterPro" id="IPR003961">
    <property type="entry name" value="FN3_dom"/>
</dbReference>
<evidence type="ECO:0000313" key="2">
    <source>
        <dbReference type="EMBL" id="KAJ8925172.1"/>
    </source>
</evidence>
<proteinExistence type="predicted"/>
<keyword evidence="3" id="KW-1185">Reference proteome</keyword>
<evidence type="ECO:0000313" key="3">
    <source>
        <dbReference type="Proteomes" id="UP001159042"/>
    </source>
</evidence>
<name>A0AAV8WF15_9CUCU</name>
<accession>A0AAV8WF15</accession>
<organism evidence="2 3">
    <name type="scientific">Exocentrus adspersus</name>
    <dbReference type="NCBI Taxonomy" id="1586481"/>
    <lineage>
        <taxon>Eukaryota</taxon>
        <taxon>Metazoa</taxon>
        <taxon>Ecdysozoa</taxon>
        <taxon>Arthropoda</taxon>
        <taxon>Hexapoda</taxon>
        <taxon>Insecta</taxon>
        <taxon>Pterygota</taxon>
        <taxon>Neoptera</taxon>
        <taxon>Endopterygota</taxon>
        <taxon>Coleoptera</taxon>
        <taxon>Polyphaga</taxon>
        <taxon>Cucujiformia</taxon>
        <taxon>Chrysomeloidea</taxon>
        <taxon>Cerambycidae</taxon>
        <taxon>Lamiinae</taxon>
        <taxon>Acanthocinini</taxon>
        <taxon>Exocentrus</taxon>
    </lineage>
</organism>